<sequence length="89" mass="10038">MNQNAASHSSAWVTFTYATFVLAFFMVGAGIFFLPVDMWTKSYLGMGVVMLVQSCVSVTKTARDKHEAEKLLNRIEEAKTERLLMDINK</sequence>
<feature type="domain" description="YiaAB two helix" evidence="2">
    <location>
        <begin position="12"/>
        <end position="64"/>
    </location>
</feature>
<organism evidence="3 4">
    <name type="scientific">Rhodoblastus acidophilus</name>
    <name type="common">Rhodopseudomonas acidophila</name>
    <dbReference type="NCBI Taxonomy" id="1074"/>
    <lineage>
        <taxon>Bacteria</taxon>
        <taxon>Pseudomonadati</taxon>
        <taxon>Pseudomonadota</taxon>
        <taxon>Alphaproteobacteria</taxon>
        <taxon>Hyphomicrobiales</taxon>
        <taxon>Rhodoblastaceae</taxon>
        <taxon>Rhodoblastus</taxon>
    </lineage>
</organism>
<dbReference type="InterPro" id="IPR008024">
    <property type="entry name" value="YiaAB"/>
</dbReference>
<dbReference type="Pfam" id="PF05360">
    <property type="entry name" value="YiaAB"/>
    <property type="match status" value="1"/>
</dbReference>
<comment type="caution">
    <text evidence="3">The sequence shown here is derived from an EMBL/GenBank/DDBJ whole genome shotgun (WGS) entry which is preliminary data.</text>
</comment>
<feature type="transmembrane region" description="Helical" evidence="1">
    <location>
        <begin position="12"/>
        <end position="36"/>
    </location>
</feature>
<dbReference type="PANTHER" id="PTHR37290">
    <property type="entry name" value="INNER MEMBRANE PROTEIN YIAA-RELATED"/>
    <property type="match status" value="1"/>
</dbReference>
<protein>
    <recommendedName>
        <fullName evidence="2">YiaAB two helix domain-containing protein</fullName>
    </recommendedName>
</protein>
<keyword evidence="1" id="KW-1133">Transmembrane helix</keyword>
<dbReference type="PANTHER" id="PTHR37290:SF1">
    <property type="entry name" value="INNER MEMBRANE PROTEIN YIAA"/>
    <property type="match status" value="1"/>
</dbReference>
<proteinExistence type="predicted"/>
<dbReference type="OrthoDB" id="163792at2"/>
<evidence type="ECO:0000256" key="1">
    <source>
        <dbReference type="SAM" id="Phobius"/>
    </source>
</evidence>
<evidence type="ECO:0000313" key="3">
    <source>
        <dbReference type="EMBL" id="MTV32312.1"/>
    </source>
</evidence>
<keyword evidence="1" id="KW-0472">Membrane</keyword>
<dbReference type="InterPro" id="IPR038972">
    <property type="entry name" value="YiaA-like"/>
</dbReference>
<dbReference type="EMBL" id="WNKS01000015">
    <property type="protein sequence ID" value="MTV32312.1"/>
    <property type="molecule type" value="Genomic_DNA"/>
</dbReference>
<gene>
    <name evidence="3" type="ORF">GJ654_15085</name>
</gene>
<dbReference type="RefSeq" id="WP_155447000.1">
    <property type="nucleotide sequence ID" value="NZ_JAOQNR010000007.1"/>
</dbReference>
<evidence type="ECO:0000259" key="2">
    <source>
        <dbReference type="Pfam" id="PF05360"/>
    </source>
</evidence>
<dbReference type="Proteomes" id="UP000439113">
    <property type="component" value="Unassembled WGS sequence"/>
</dbReference>
<name>A0A6N8DNY9_RHOAC</name>
<reference evidence="3 4" key="1">
    <citation type="submission" date="2019-11" db="EMBL/GenBank/DDBJ databases">
        <title>Whole-genome sequence of a Rhodoblastus acidophilus DSM 142.</title>
        <authorList>
            <person name="Kyndt J.A."/>
            <person name="Meyer T.E."/>
        </authorList>
    </citation>
    <scope>NUCLEOTIDE SEQUENCE [LARGE SCALE GENOMIC DNA]</scope>
    <source>
        <strain evidence="3 4">DSM 142</strain>
    </source>
</reference>
<dbReference type="GO" id="GO:0005886">
    <property type="term" value="C:plasma membrane"/>
    <property type="evidence" value="ECO:0007669"/>
    <property type="project" value="TreeGrafter"/>
</dbReference>
<dbReference type="AlphaFoldDB" id="A0A6N8DNY9"/>
<dbReference type="GO" id="GO:0006974">
    <property type="term" value="P:DNA damage response"/>
    <property type="evidence" value="ECO:0007669"/>
    <property type="project" value="TreeGrafter"/>
</dbReference>
<keyword evidence="1" id="KW-0812">Transmembrane</keyword>
<evidence type="ECO:0000313" key="4">
    <source>
        <dbReference type="Proteomes" id="UP000439113"/>
    </source>
</evidence>
<accession>A0A6N8DNY9</accession>